<dbReference type="EMBL" id="JAAGLU010000002">
    <property type="protein sequence ID" value="NEC84884.1"/>
    <property type="molecule type" value="Genomic_DNA"/>
</dbReference>
<organism evidence="2">
    <name type="scientific">Streptomyces sp. SID12501</name>
    <dbReference type="NCBI Taxonomy" id="2706042"/>
    <lineage>
        <taxon>Bacteria</taxon>
        <taxon>Bacillati</taxon>
        <taxon>Actinomycetota</taxon>
        <taxon>Actinomycetes</taxon>
        <taxon>Kitasatosporales</taxon>
        <taxon>Streptomycetaceae</taxon>
        <taxon>Streptomyces</taxon>
    </lineage>
</organism>
<feature type="region of interest" description="Disordered" evidence="1">
    <location>
        <begin position="1"/>
        <end position="21"/>
    </location>
</feature>
<evidence type="ECO:0000313" key="2">
    <source>
        <dbReference type="EMBL" id="NEC84884.1"/>
    </source>
</evidence>
<dbReference type="AlphaFoldDB" id="A0A6B3BHU8"/>
<name>A0A6B3BHU8_9ACTN</name>
<accession>A0A6B3BHU8</accession>
<comment type="caution">
    <text evidence="2">The sequence shown here is derived from an EMBL/GenBank/DDBJ whole genome shotgun (WGS) entry which is preliminary data.</text>
</comment>
<dbReference type="RefSeq" id="WP_164312308.1">
    <property type="nucleotide sequence ID" value="NZ_JAAGLU010000002.1"/>
</dbReference>
<protein>
    <submittedName>
        <fullName evidence="2">Uncharacterized protein</fullName>
    </submittedName>
</protein>
<gene>
    <name evidence="2" type="ORF">G3I71_03180</name>
</gene>
<reference evidence="2" key="1">
    <citation type="submission" date="2020-01" db="EMBL/GenBank/DDBJ databases">
        <title>Insect and environment-associated Actinomycetes.</title>
        <authorList>
            <person name="Currrie C."/>
            <person name="Chevrette M."/>
            <person name="Carlson C."/>
            <person name="Stubbendieck R."/>
            <person name="Wendt-Pienkowski E."/>
        </authorList>
    </citation>
    <scope>NUCLEOTIDE SEQUENCE</scope>
    <source>
        <strain evidence="2">SID12501</strain>
    </source>
</reference>
<sequence length="89" mass="9521">MRSQHPQHAAPPPTHTPHRVLRTSLTVPFSVTNSGNETAHGATVELRETSLSGLVSLRRSAGTALTSPTARLLRGDGTPPDAGRDRRHL</sequence>
<feature type="region of interest" description="Disordered" evidence="1">
    <location>
        <begin position="60"/>
        <end position="89"/>
    </location>
</feature>
<evidence type="ECO:0000256" key="1">
    <source>
        <dbReference type="SAM" id="MobiDB-lite"/>
    </source>
</evidence>
<proteinExistence type="predicted"/>